<comment type="caution">
    <text evidence="1">The sequence shown here is derived from an EMBL/GenBank/DDBJ whole genome shotgun (WGS) entry which is preliminary data.</text>
</comment>
<evidence type="ECO:0000313" key="2">
    <source>
        <dbReference type="Proteomes" id="UP001501126"/>
    </source>
</evidence>
<evidence type="ECO:0000313" key="1">
    <source>
        <dbReference type="EMBL" id="GAA0873821.1"/>
    </source>
</evidence>
<dbReference type="GO" id="GO:0032259">
    <property type="term" value="P:methylation"/>
    <property type="evidence" value="ECO:0007669"/>
    <property type="project" value="UniProtKB-KW"/>
</dbReference>
<dbReference type="PANTHER" id="PTHR43861">
    <property type="entry name" value="TRANS-ACONITATE 2-METHYLTRANSFERASE-RELATED"/>
    <property type="match status" value="1"/>
</dbReference>
<name>A0ABN1MKR5_9FLAO</name>
<accession>A0ABN1MKR5</accession>
<dbReference type="Gene3D" id="3.40.50.150">
    <property type="entry name" value="Vaccinia Virus protein VP39"/>
    <property type="match status" value="1"/>
</dbReference>
<dbReference type="InterPro" id="IPR029063">
    <property type="entry name" value="SAM-dependent_MTases_sf"/>
</dbReference>
<organism evidence="1 2">
    <name type="scientific">Wandonia haliotis</name>
    <dbReference type="NCBI Taxonomy" id="574963"/>
    <lineage>
        <taxon>Bacteria</taxon>
        <taxon>Pseudomonadati</taxon>
        <taxon>Bacteroidota</taxon>
        <taxon>Flavobacteriia</taxon>
        <taxon>Flavobacteriales</taxon>
        <taxon>Crocinitomicaceae</taxon>
        <taxon>Wandonia</taxon>
    </lineage>
</organism>
<reference evidence="1 2" key="1">
    <citation type="journal article" date="2019" name="Int. J. Syst. Evol. Microbiol.">
        <title>The Global Catalogue of Microorganisms (GCM) 10K type strain sequencing project: providing services to taxonomists for standard genome sequencing and annotation.</title>
        <authorList>
            <consortium name="The Broad Institute Genomics Platform"/>
            <consortium name="The Broad Institute Genome Sequencing Center for Infectious Disease"/>
            <person name="Wu L."/>
            <person name="Ma J."/>
        </authorList>
    </citation>
    <scope>NUCLEOTIDE SEQUENCE [LARGE SCALE GENOMIC DNA]</scope>
    <source>
        <strain evidence="1 2">JCM 16083</strain>
    </source>
</reference>
<dbReference type="CDD" id="cd02440">
    <property type="entry name" value="AdoMet_MTases"/>
    <property type="match status" value="1"/>
</dbReference>
<keyword evidence="2" id="KW-1185">Reference proteome</keyword>
<dbReference type="RefSeq" id="WP_343784238.1">
    <property type="nucleotide sequence ID" value="NZ_BAAAFH010000003.1"/>
</dbReference>
<dbReference type="Proteomes" id="UP001501126">
    <property type="component" value="Unassembled WGS sequence"/>
</dbReference>
<keyword evidence="1" id="KW-0489">Methyltransferase</keyword>
<protein>
    <submittedName>
        <fullName evidence="1">Class I SAM-dependent methyltransferase</fullName>
    </submittedName>
</protein>
<dbReference type="EMBL" id="BAAAFH010000003">
    <property type="protein sequence ID" value="GAA0873821.1"/>
    <property type="molecule type" value="Genomic_DNA"/>
</dbReference>
<gene>
    <name evidence="1" type="ORF">GCM10009118_02290</name>
</gene>
<dbReference type="PANTHER" id="PTHR43861:SF6">
    <property type="entry name" value="METHYLTRANSFERASE TYPE 11"/>
    <property type="match status" value="1"/>
</dbReference>
<dbReference type="SUPFAM" id="SSF53335">
    <property type="entry name" value="S-adenosyl-L-methionine-dependent methyltransferases"/>
    <property type="match status" value="1"/>
</dbReference>
<dbReference type="Pfam" id="PF13489">
    <property type="entry name" value="Methyltransf_23"/>
    <property type="match status" value="1"/>
</dbReference>
<dbReference type="GO" id="GO:0008168">
    <property type="term" value="F:methyltransferase activity"/>
    <property type="evidence" value="ECO:0007669"/>
    <property type="project" value="UniProtKB-KW"/>
</dbReference>
<proteinExistence type="predicted"/>
<sequence length="292" mass="33341">MKQLVEIAHCPICNATDFKKVMISKDHMITGEEFSIVECSSCGFWFTSPIPSENKIGEYYKSDVYVSHSSSKKGLINSVYNWVRNYTLKKKLKLVQGLCEKGVVVDYGCGTGHFLNILKKAGYDAKGFEPDDDARRFTGKEFGIQTSPLDKFSELPKESVDVITMWHVLEHVYHLKRDFENIVDRIKPGGYLIIAVPNRMSFDAESYKELWAAYDLPRHLYHFSPSDIKNLSTSFGLELVEIAPMKFDAYYVSMLSEKYKGGSLMRAFMNGVKSNRKADENGFSSQIYVFKK</sequence>
<keyword evidence="1" id="KW-0808">Transferase</keyword>